<feature type="domain" description="Retrovirus-related Pol polyprotein from transposon TNT 1-94-like beta-barrel" evidence="2">
    <location>
        <begin position="262"/>
        <end position="304"/>
    </location>
</feature>
<protein>
    <submittedName>
        <fullName evidence="4">Uncharacterized protein LOC127150727</fullName>
    </submittedName>
</protein>
<evidence type="ECO:0000256" key="1">
    <source>
        <dbReference type="SAM" id="MobiDB-lite"/>
    </source>
</evidence>
<reference evidence="4" key="1">
    <citation type="submission" date="2025-08" db="UniProtKB">
        <authorList>
            <consortium name="RefSeq"/>
        </authorList>
    </citation>
    <scope>IDENTIFICATION</scope>
    <source>
        <tissue evidence="4">Stem</tissue>
    </source>
</reference>
<dbReference type="Proteomes" id="UP001652600">
    <property type="component" value="Chromosome 8"/>
</dbReference>
<proteinExistence type="predicted"/>
<accession>A0ABM3L577</accession>
<evidence type="ECO:0000313" key="4">
    <source>
        <dbReference type="RefSeq" id="XP_050945190.1"/>
    </source>
</evidence>
<feature type="region of interest" description="Disordered" evidence="1">
    <location>
        <begin position="156"/>
        <end position="183"/>
    </location>
</feature>
<dbReference type="PANTHER" id="PTHR35317">
    <property type="entry name" value="OS04G0629600 PROTEIN"/>
    <property type="match status" value="1"/>
</dbReference>
<dbReference type="Pfam" id="PF22936">
    <property type="entry name" value="Pol_BBD"/>
    <property type="match status" value="1"/>
</dbReference>
<dbReference type="GeneID" id="127150727"/>
<dbReference type="InterPro" id="IPR054722">
    <property type="entry name" value="PolX-like_BBD"/>
</dbReference>
<feature type="compositionally biased region" description="Basic residues" evidence="1">
    <location>
        <begin position="161"/>
        <end position="173"/>
    </location>
</feature>
<name>A0ABM3L577_CUCME</name>
<keyword evidence="3" id="KW-1185">Reference proteome</keyword>
<gene>
    <name evidence="4" type="primary">LOC127150727</name>
</gene>
<dbReference type="RefSeq" id="XP_050945190.1">
    <property type="nucleotide sequence ID" value="XM_051089233.1"/>
</dbReference>
<organism evidence="3 4">
    <name type="scientific">Cucumis melo</name>
    <name type="common">Muskmelon</name>
    <dbReference type="NCBI Taxonomy" id="3656"/>
    <lineage>
        <taxon>Eukaryota</taxon>
        <taxon>Viridiplantae</taxon>
        <taxon>Streptophyta</taxon>
        <taxon>Embryophyta</taxon>
        <taxon>Tracheophyta</taxon>
        <taxon>Spermatophyta</taxon>
        <taxon>Magnoliopsida</taxon>
        <taxon>eudicotyledons</taxon>
        <taxon>Gunneridae</taxon>
        <taxon>Pentapetalae</taxon>
        <taxon>rosids</taxon>
        <taxon>fabids</taxon>
        <taxon>Cucurbitales</taxon>
        <taxon>Cucurbitaceae</taxon>
        <taxon>Benincaseae</taxon>
        <taxon>Cucumis</taxon>
    </lineage>
</organism>
<evidence type="ECO:0000259" key="2">
    <source>
        <dbReference type="Pfam" id="PF22936"/>
    </source>
</evidence>
<dbReference type="PANTHER" id="PTHR35317:SF28">
    <property type="entry name" value="ZINC FINGER, CCHC-TYPE, RIBONUCLEASE H-LIKE DOMAIN, GAG-PRE-INTEGRASE DOMAIN PROTEIN-RELATED"/>
    <property type="match status" value="1"/>
</dbReference>
<sequence>MKVLYGSQELWDIVERGYTEVENQSELTNQQLVELRENRKKDKKALFFIYQVVMNLFSREFQQLLLQRRLGIFYDLPIKEKISLRSNGEKVGDQRVVEKILRSMPRKFEHIVVTIEESKYLSTLSINSLMGSLQSRRRRLKQFDVNPEEAFQMQTSFRGGSRGRRGGHGRRGGGRNYDNKNGANSEKFTRKLFFISRKKKRKRKRLWQKPRRKYGHFQADCWALKNGVGNTTMNMHKEQKKNDEGILFLACSVQDNVAEPTWYLDSGCSNHMTGNRSIFVTLDESFQSEVKTGDNTRLQVKGQGLKVSFEGDICAIKDQADVLIAKVKMTANKMFPLNFTYGQISCFSSILKDHPGFDIFDMVT</sequence>
<evidence type="ECO:0000313" key="3">
    <source>
        <dbReference type="Proteomes" id="UP001652600"/>
    </source>
</evidence>